<comment type="subcellular location">
    <subcellularLocation>
        <location evidence="1">Cell membrane</location>
        <topology evidence="1">Multi-pass membrane protein</topology>
    </subcellularLocation>
</comment>
<dbReference type="GO" id="GO:0009103">
    <property type="term" value="P:lipopolysaccharide biosynthetic process"/>
    <property type="evidence" value="ECO:0007669"/>
    <property type="project" value="UniProtKB-ARBA"/>
</dbReference>
<evidence type="ECO:0000256" key="6">
    <source>
        <dbReference type="ARBA" id="ARBA00022989"/>
    </source>
</evidence>
<evidence type="ECO:0000313" key="9">
    <source>
        <dbReference type="EMBL" id="SFF23825.1"/>
    </source>
</evidence>
<feature type="transmembrane region" description="Helical" evidence="8">
    <location>
        <begin position="373"/>
        <end position="391"/>
    </location>
</feature>
<evidence type="ECO:0000256" key="5">
    <source>
        <dbReference type="ARBA" id="ARBA00022692"/>
    </source>
</evidence>
<reference evidence="9 10" key="1">
    <citation type="submission" date="2016-10" db="EMBL/GenBank/DDBJ databases">
        <authorList>
            <person name="de Groot N.N."/>
        </authorList>
    </citation>
    <scope>NUCLEOTIDE SEQUENCE [LARGE SCALE GENOMIC DNA]</scope>
    <source>
        <strain evidence="9 10">CGMCC 1.9156</strain>
    </source>
</reference>
<dbReference type="EMBL" id="FONW01000003">
    <property type="protein sequence ID" value="SFF23825.1"/>
    <property type="molecule type" value="Genomic_DNA"/>
</dbReference>
<proteinExistence type="predicted"/>
<evidence type="ECO:0000256" key="4">
    <source>
        <dbReference type="ARBA" id="ARBA00022679"/>
    </source>
</evidence>
<dbReference type="InterPro" id="IPR050297">
    <property type="entry name" value="LipidA_mod_glycosyltrf_83"/>
</dbReference>
<evidence type="ECO:0000256" key="3">
    <source>
        <dbReference type="ARBA" id="ARBA00022676"/>
    </source>
</evidence>
<dbReference type="InterPro" id="IPR011990">
    <property type="entry name" value="TPR-like_helical_dom_sf"/>
</dbReference>
<dbReference type="GO" id="GO:0016763">
    <property type="term" value="F:pentosyltransferase activity"/>
    <property type="evidence" value="ECO:0007669"/>
    <property type="project" value="TreeGrafter"/>
</dbReference>
<keyword evidence="3" id="KW-0328">Glycosyltransferase</keyword>
<gene>
    <name evidence="9" type="ORF">SAMN05216283_103233</name>
</gene>
<name>A0A1I2H167_9BACT</name>
<evidence type="ECO:0000256" key="2">
    <source>
        <dbReference type="ARBA" id="ARBA00022475"/>
    </source>
</evidence>
<feature type="transmembrane region" description="Helical" evidence="8">
    <location>
        <begin position="87"/>
        <end position="104"/>
    </location>
</feature>
<keyword evidence="6 8" id="KW-1133">Transmembrane helix</keyword>
<dbReference type="Proteomes" id="UP000198964">
    <property type="component" value="Unassembled WGS sequence"/>
</dbReference>
<dbReference type="GO" id="GO:0005886">
    <property type="term" value="C:plasma membrane"/>
    <property type="evidence" value="ECO:0007669"/>
    <property type="project" value="UniProtKB-SubCell"/>
</dbReference>
<evidence type="ECO:0000256" key="1">
    <source>
        <dbReference type="ARBA" id="ARBA00004651"/>
    </source>
</evidence>
<feature type="transmembrane region" description="Helical" evidence="8">
    <location>
        <begin position="110"/>
        <end position="127"/>
    </location>
</feature>
<sequence length="660" mass="76299">MNNLPIEQWIKSRSKVILLVFLLLYLILALLSFDTKLSTGGDDSWYLLAAKKFLDGISFPTWHGSLYPIVLSPLVAIMGINVPAFKLLSVFFIALEILLLAAIWRKRIPPFIWFFTIGLAALSFQMIHYSSTTYSEPFFLLIQALVFFSFYQVDQLDINQTPSREILLKLFFFSFCCFLLSITRNIGYAAILAGLFYFLVKGQFKKSVLIFLFFLVLTVSFFIYKKLVWQVDSLGVEGQLNHVLYKDFYHPSKGNESFIGLLKRFWENSELYISKHLLKFYGFKSLMSTKTSALTTILLYLLFFGALWQGFKTRKHLLFIAFYLGISMGGTFITQQTAWDQERLVLIYLPLITVLIGTFLYDLIDKNLKAPKLTIFLFVLAIGSMSINAIHTTSKLELATIKRNFSKDPFSAYTPDWNNYLKMCRWASSNLPEKTKIACRKPNIASIYGKGNFAGIYKIPHHTPDSVLQFFQQRNIDYIIVGSLRRIPSKNTGAVITTVRHTLQILLHKYPYILEPIYQIGHSEHAVLFKIHPEEEQLPVDQLINRLKAGLYVAPRNSYAMFLLARLYAGSKDYKNGIKWINKALKIEAKERLYIELRATINWERQAYSEAMNDFKLLVKQQPENIIYWNNLTACAQKLDLPEARKYLKTVNQLKNNNKL</sequence>
<feature type="transmembrane region" description="Helical" evidence="8">
    <location>
        <begin position="16"/>
        <end position="33"/>
    </location>
</feature>
<feature type="transmembrane region" description="Helical" evidence="8">
    <location>
        <begin position="344"/>
        <end position="361"/>
    </location>
</feature>
<keyword evidence="2" id="KW-1003">Cell membrane</keyword>
<dbReference type="RefSeq" id="WP_093919649.1">
    <property type="nucleotide sequence ID" value="NZ_FONW01000003.1"/>
</dbReference>
<feature type="transmembrane region" description="Helical" evidence="8">
    <location>
        <begin position="318"/>
        <end position="338"/>
    </location>
</feature>
<keyword evidence="10" id="KW-1185">Reference proteome</keyword>
<accession>A0A1I2H167</accession>
<dbReference type="PANTHER" id="PTHR33908">
    <property type="entry name" value="MANNOSYLTRANSFERASE YKCB-RELATED"/>
    <property type="match status" value="1"/>
</dbReference>
<feature type="transmembrane region" description="Helical" evidence="8">
    <location>
        <begin position="207"/>
        <end position="224"/>
    </location>
</feature>
<evidence type="ECO:0000256" key="8">
    <source>
        <dbReference type="SAM" id="Phobius"/>
    </source>
</evidence>
<keyword evidence="5 8" id="KW-0812">Transmembrane</keyword>
<feature type="transmembrane region" description="Helical" evidence="8">
    <location>
        <begin position="171"/>
        <end position="200"/>
    </location>
</feature>
<evidence type="ECO:0000256" key="7">
    <source>
        <dbReference type="ARBA" id="ARBA00023136"/>
    </source>
</evidence>
<dbReference type="SUPFAM" id="SSF48452">
    <property type="entry name" value="TPR-like"/>
    <property type="match status" value="1"/>
</dbReference>
<protein>
    <submittedName>
        <fullName evidence="9">Uncharacterized protein</fullName>
    </submittedName>
</protein>
<dbReference type="Gene3D" id="1.25.40.10">
    <property type="entry name" value="Tetratricopeptide repeat domain"/>
    <property type="match status" value="1"/>
</dbReference>
<keyword evidence="4" id="KW-0808">Transferase</keyword>
<dbReference type="AlphaFoldDB" id="A0A1I2H167"/>
<keyword evidence="7 8" id="KW-0472">Membrane</keyword>
<evidence type="ECO:0000313" key="10">
    <source>
        <dbReference type="Proteomes" id="UP000198964"/>
    </source>
</evidence>
<organism evidence="9 10">
    <name type="scientific">Sunxiuqinia elliptica</name>
    <dbReference type="NCBI Taxonomy" id="655355"/>
    <lineage>
        <taxon>Bacteria</taxon>
        <taxon>Pseudomonadati</taxon>
        <taxon>Bacteroidota</taxon>
        <taxon>Bacteroidia</taxon>
        <taxon>Marinilabiliales</taxon>
        <taxon>Prolixibacteraceae</taxon>
        <taxon>Sunxiuqinia</taxon>
    </lineage>
</organism>
<feature type="transmembrane region" description="Helical" evidence="8">
    <location>
        <begin position="293"/>
        <end position="311"/>
    </location>
</feature>
<dbReference type="PANTHER" id="PTHR33908:SF11">
    <property type="entry name" value="MEMBRANE PROTEIN"/>
    <property type="match status" value="1"/>
</dbReference>